<reference evidence="2" key="1">
    <citation type="journal article" date="2014" name="Front. Microbiol.">
        <title>High frequency of phylogenetically diverse reductive dehalogenase-homologous genes in deep subseafloor sedimentary metagenomes.</title>
        <authorList>
            <person name="Kawai M."/>
            <person name="Futagami T."/>
            <person name="Toyoda A."/>
            <person name="Takaki Y."/>
            <person name="Nishi S."/>
            <person name="Hori S."/>
            <person name="Arai W."/>
            <person name="Tsubouchi T."/>
            <person name="Morono Y."/>
            <person name="Uchiyama I."/>
            <person name="Ito T."/>
            <person name="Fujiyama A."/>
            <person name="Inagaki F."/>
            <person name="Takami H."/>
        </authorList>
    </citation>
    <scope>NUCLEOTIDE SEQUENCE</scope>
    <source>
        <strain evidence="2">Expedition CK06-06</strain>
    </source>
</reference>
<dbReference type="Gene3D" id="3.40.50.1240">
    <property type="entry name" value="Phosphoglycerate mutase-like"/>
    <property type="match status" value="1"/>
</dbReference>
<dbReference type="GO" id="GO:0043456">
    <property type="term" value="P:regulation of pentose-phosphate shunt"/>
    <property type="evidence" value="ECO:0007669"/>
    <property type="project" value="TreeGrafter"/>
</dbReference>
<dbReference type="CDD" id="cd07067">
    <property type="entry name" value="HP_PGM_like"/>
    <property type="match status" value="1"/>
</dbReference>
<dbReference type="Pfam" id="PF00300">
    <property type="entry name" value="His_Phos_1"/>
    <property type="match status" value="1"/>
</dbReference>
<dbReference type="GO" id="GO:0045820">
    <property type="term" value="P:negative regulation of glycolytic process"/>
    <property type="evidence" value="ECO:0007669"/>
    <property type="project" value="TreeGrafter"/>
</dbReference>
<dbReference type="InterPro" id="IPR029033">
    <property type="entry name" value="His_PPase_superfam"/>
</dbReference>
<name>X1PB21_9ZZZZ</name>
<dbReference type="InterPro" id="IPR013078">
    <property type="entry name" value="His_Pase_superF_clade-1"/>
</dbReference>
<dbReference type="PIRSF" id="PIRSF000709">
    <property type="entry name" value="6PFK_2-Ptase"/>
    <property type="match status" value="1"/>
</dbReference>
<dbReference type="SUPFAM" id="SSF53254">
    <property type="entry name" value="Phosphoglycerate mutase-like"/>
    <property type="match status" value="1"/>
</dbReference>
<dbReference type="SMART" id="SM00855">
    <property type="entry name" value="PGAM"/>
    <property type="match status" value="1"/>
</dbReference>
<dbReference type="AlphaFoldDB" id="X1PB21"/>
<sequence length="213" mass="23544">MKLILVRHGETYWNKERRVQGSGSDTELSEAGLKQANKLASWLKDKNIDAIISSSLKRAVSTAEAIASQHQLPVEIDAGLKEISFGELEGLSVSSLSTTFSQFLMRWWQGGGSERLPGGESLVELQERSWASIERLLAEHKDGTVVAVNHYFVILAIIFKALDLPLDYLAKFKVDLGGVSILEFEDYGPRLVAFNDTSYQGVIARSEATKQSL</sequence>
<dbReference type="GO" id="GO:0004331">
    <property type="term" value="F:fructose-2,6-bisphosphate 2-phosphatase activity"/>
    <property type="evidence" value="ECO:0007669"/>
    <property type="project" value="TreeGrafter"/>
</dbReference>
<dbReference type="PANTHER" id="PTHR46517:SF1">
    <property type="entry name" value="FRUCTOSE-2,6-BISPHOSPHATASE TIGAR"/>
    <property type="match status" value="1"/>
</dbReference>
<comment type="caution">
    <text evidence="2">The sequence shown here is derived from an EMBL/GenBank/DDBJ whole genome shotgun (WGS) entry which is preliminary data.</text>
</comment>
<gene>
    <name evidence="2" type="ORF">S06H3_34214</name>
</gene>
<protein>
    <recommendedName>
        <fullName evidence="3">Histidine phosphatase family protein</fullName>
    </recommendedName>
</protein>
<dbReference type="GO" id="GO:0005829">
    <property type="term" value="C:cytosol"/>
    <property type="evidence" value="ECO:0007669"/>
    <property type="project" value="TreeGrafter"/>
</dbReference>
<accession>X1PB21</accession>
<dbReference type="PANTHER" id="PTHR46517">
    <property type="entry name" value="FRUCTOSE-2,6-BISPHOSPHATASE TIGAR"/>
    <property type="match status" value="1"/>
</dbReference>
<proteinExistence type="predicted"/>
<organism evidence="2">
    <name type="scientific">marine sediment metagenome</name>
    <dbReference type="NCBI Taxonomy" id="412755"/>
    <lineage>
        <taxon>unclassified sequences</taxon>
        <taxon>metagenomes</taxon>
        <taxon>ecological metagenomes</taxon>
    </lineage>
</organism>
<evidence type="ECO:0000313" key="2">
    <source>
        <dbReference type="EMBL" id="GAI28114.1"/>
    </source>
</evidence>
<keyword evidence="1" id="KW-0378">Hydrolase</keyword>
<dbReference type="EMBL" id="BARV01020506">
    <property type="protein sequence ID" value="GAI28114.1"/>
    <property type="molecule type" value="Genomic_DNA"/>
</dbReference>
<evidence type="ECO:0008006" key="3">
    <source>
        <dbReference type="Google" id="ProtNLM"/>
    </source>
</evidence>
<dbReference type="InterPro" id="IPR051695">
    <property type="entry name" value="Phosphoglycerate_Mutase"/>
</dbReference>
<evidence type="ECO:0000256" key="1">
    <source>
        <dbReference type="ARBA" id="ARBA00022801"/>
    </source>
</evidence>